<keyword evidence="14" id="KW-1185">Reference proteome</keyword>
<dbReference type="GO" id="GO:0017148">
    <property type="term" value="P:negative regulation of translation"/>
    <property type="evidence" value="ECO:0007669"/>
    <property type="project" value="InterPro"/>
</dbReference>
<evidence type="ECO:0000256" key="4">
    <source>
        <dbReference type="ARBA" id="ARBA00023163"/>
    </source>
</evidence>
<comment type="caution">
    <text evidence="13">The sequence shown here is derived from an EMBL/GenBank/DDBJ whole genome shotgun (WGS) entry which is preliminary data.</text>
</comment>
<sequence length="2149" mass="240818">MSHFSSIIANQIRFLIQSLNDLNSDFVIRELCQFVDWGCEGNILLLQTFLDHTNFQNGDVDNLQFKPDLLAAIFRNLLQCPNFSTVLCEAVRTMVISEQFITDFCDTLHLSVSEKLGIGLALADSENFDIRISGQNFCIGQIKELGKNSSVIDSSEQIQNIILFLNGSEGLSKHVDPFMQMLSLMELKEGTPLVLAPLLSDDDLLEARNLELFYGCRENAFDEILDEIVNETSLGDIISELGYGCTVDASHCNEVLSLFLPLTEATLSRLLGTIARTYTGREDNQNCCSTFYCAIGSSATLESTRLSSWNVNVLVDSINQLDPFPLHAICRSVWRNADGQLSFLRYAVSAPPEIFMFAHSSRKLAYANELSAKEVPNALANHAWLSIELLEILCQLAERGHAKAVQQILELPLKQCPEFLLSGIAQINTPYNLLQYEVFSTVFPIIVGDANGCGIILQLWKSNPKLVLRGFIDMMTTDQGNIVTVFNNSQELKIMPSLLEQAPFYFGIRLAVLAKQKECIDLEKWLSDNIRTQKDVFFEALEANTVHITSEKLSEELKRLCKMSTHVGLRRQNAGNSDSTKPSGYSDDIEAEANSYFCQLFSGQLTTDSLIQMLTHFRESSERREQLIFECMIQNLFAEWHNFRRAPESNLNTAAILVGSLIRYQLVTHLTLGIALRKVLDALRKPPDTKIFAFGILAIEQFLDRLVEFPLLCNHILQIPHLRGIQPKLVAFIEHTLARTSSSHLESNGGSAAADSHSGSSPASLETLELLGYGTSQPGKQLSCSLPLQQRHQGFLVDKHIASTTSGIYSNPLLPPPGNSPIVPSSGIPFIQKSLQMVSSHNANGVPPIVSSSSGFLHSSRSLTSSWFNSTLNIETLVAAAERRGARIEAYEKGLMIAVIPFTSKILEACQSSPAYRPPNPWIMAILALLVEIYELPNLKMNTKFDIEVLFKTHGVDMKEVRPTSLLKDRVREVEGNPDFSNQDIGGSQPQVITEIRTGIMSSSNKYTGNLHSASSSLMEDENMPTLSLLDRLPSRQGLSQVSSSQSPYSVGQQLSSPIHDIGSHIIFNNKLSALGLQYFQRIVPLSMEKAIKEVMSHVVQYSLTTAIQTTTELVLKDYAMESDKTRVYNAAHLMVASLAGSLAHVTCKEPLRVSISSQLRNSLQSFNIPGDLQEQAVDIILNDNLDLGCAVIERAATDKALKNIDIEITQKLSLRRKHKEAAEPSYYDASIYTQGPLGGIPEALRPRPCHLSHSQQRVYEFNPRLYSSGLGSLGLSSVAQPMDPIYEKVDLSSNQLHGVSSARILATDGVIPHDVLVDNVASLSSTSVAIETCLLETSNAVKELEETVPQLPANSITEQTTTGISRPLYNTGDALEKYQIVAQKLETLITKDVGEAESQGVIAQIPEIILKCISRDEAALAVAQKVFKRLYENASNSSHVSAHILILAAIRDVCKLVVKELTSWVIYSDEERKFNTKITVELIRKDLLNLAEYNMHMTKLIDAGRNKSATEFAISLLQTLLVQDLRVSVSELSNLVDVLFKLASKPGAPDSLQQLVEIAKNPDANAAPLSRFSVGKDDMAKQSREKKGSDNTVSTMEEYIPVDARARDRANFHDQVSELFAKWYNIYELHGPNDAACYRFISQLHQSGYFNEDDLSDRFFYHLTELSVTYCLSTKGISSMSSSSQPPQISQDLSFLSVDVYAKLVIMILKYCVAEHGPHELLFQKILSVTVRVIQRDAEEKRASFNPRPYFRMFINWILDLFGPDPILDDSNFQVLIAVADAFHVLQPLKVPAFSFAWLELISHRSFMPNFLTVNPPKRWPYVQRLLVDLFKFMEPYLRNAELRKTIRLLYEGTLRVLLVLHHDFPEFLSDYHFSFCDVIPSSCIQMRNVILSAFPRNMRFPDPYTPNFKIDLLAEINQPPHIFSEVDAALKEKQMKSDVDEYLKRSRHQESFLSELMQRLVLTQNEAAQAGTQYNVPLINSLILYVGMQTIQEMQARTPLPLAQQMTQNDSMKYLMDPALDIFQTLIMNLDSEGRYLFLNAIANQLRYPNSHTYFFSFVLLYLFLGANQEIIQEQITKVLLERLYVKNPHPWGILVTVIELIKNHKYNFWSRSFTRCAPEIESFLKSISRSCGVPKPIDESIVSGDY</sequence>
<evidence type="ECO:0000256" key="5">
    <source>
        <dbReference type="ARBA" id="ARBA00023242"/>
    </source>
</evidence>
<feature type="domain" description="CCR4-NOT transcription complex subunit 1" evidence="8">
    <location>
        <begin position="1080"/>
        <end position="1220"/>
    </location>
</feature>
<dbReference type="FunFam" id="1.25.40.790:FF:000002">
    <property type="entry name" value="Transcription regulator"/>
    <property type="match status" value="1"/>
</dbReference>
<dbReference type="InterPro" id="IPR055454">
    <property type="entry name" value="CNOT1-like_NOT1_connector"/>
</dbReference>
<dbReference type="GO" id="GO:0005634">
    <property type="term" value="C:nucleus"/>
    <property type="evidence" value="ECO:0007669"/>
    <property type="project" value="UniProtKB-SubCell"/>
</dbReference>
<evidence type="ECO:0000313" key="14">
    <source>
        <dbReference type="Proteomes" id="UP000585474"/>
    </source>
</evidence>
<evidence type="ECO:0000259" key="9">
    <source>
        <dbReference type="Pfam" id="PF16415"/>
    </source>
</evidence>
<keyword evidence="4" id="KW-0804">Transcription</keyword>
<feature type="region of interest" description="Disordered" evidence="6">
    <location>
        <begin position="744"/>
        <end position="763"/>
    </location>
</feature>
<evidence type="ECO:0000256" key="2">
    <source>
        <dbReference type="ARBA" id="ARBA00022491"/>
    </source>
</evidence>
<dbReference type="Pfam" id="PF16417">
    <property type="entry name" value="CNOT1_TTP_bind"/>
    <property type="match status" value="1"/>
</dbReference>
<dbReference type="CDD" id="cd20710">
    <property type="entry name" value="NOT1_connector"/>
    <property type="match status" value="1"/>
</dbReference>
<keyword evidence="2" id="KW-0678">Repressor</keyword>
<dbReference type="OrthoDB" id="1933107at2759"/>
<dbReference type="GO" id="GO:0000288">
    <property type="term" value="P:nuclear-transcribed mRNA catabolic process, deadenylation-dependent decay"/>
    <property type="evidence" value="ECO:0007669"/>
    <property type="project" value="TreeGrafter"/>
</dbReference>
<dbReference type="InterPro" id="IPR032193">
    <property type="entry name" value="CNOT1_TTP_bind"/>
</dbReference>
<evidence type="ECO:0000313" key="13">
    <source>
        <dbReference type="EMBL" id="GFZ15188.1"/>
    </source>
</evidence>
<organism evidence="13 14">
    <name type="scientific">Actinidia rufa</name>
    <dbReference type="NCBI Taxonomy" id="165716"/>
    <lineage>
        <taxon>Eukaryota</taxon>
        <taxon>Viridiplantae</taxon>
        <taxon>Streptophyta</taxon>
        <taxon>Embryophyta</taxon>
        <taxon>Tracheophyta</taxon>
        <taxon>Spermatophyta</taxon>
        <taxon>Magnoliopsida</taxon>
        <taxon>eudicotyledons</taxon>
        <taxon>Gunneridae</taxon>
        <taxon>Pentapetalae</taxon>
        <taxon>asterids</taxon>
        <taxon>Ericales</taxon>
        <taxon>Actinidiaceae</taxon>
        <taxon>Actinidia</taxon>
    </lineage>
</organism>
<dbReference type="Gene3D" id="1.25.40.790">
    <property type="match status" value="1"/>
</dbReference>
<dbReference type="Pfam" id="PF16418">
    <property type="entry name" value="CNOT1_HEAT"/>
    <property type="match status" value="1"/>
</dbReference>
<evidence type="ECO:0000259" key="7">
    <source>
        <dbReference type="Pfam" id="PF04054"/>
    </source>
</evidence>
<feature type="domain" description="CCR4-NOT transcription complex subunit 1 HEAT repeat" evidence="11">
    <location>
        <begin position="437"/>
        <end position="541"/>
    </location>
</feature>
<dbReference type="FunFam" id="1.25.40.800:FF:000001">
    <property type="entry name" value="CCR4-NOT transcription complex subunit 1"/>
    <property type="match status" value="1"/>
</dbReference>
<accession>A0A7J0GWN9</accession>
<dbReference type="InterPro" id="IPR032194">
    <property type="entry name" value="CNOT1_HEAT"/>
</dbReference>
<evidence type="ECO:0000259" key="10">
    <source>
        <dbReference type="Pfam" id="PF16417"/>
    </source>
</evidence>
<evidence type="ECO:0000259" key="11">
    <source>
        <dbReference type="Pfam" id="PF16418"/>
    </source>
</evidence>
<evidence type="ECO:0000256" key="3">
    <source>
        <dbReference type="ARBA" id="ARBA00023015"/>
    </source>
</evidence>
<evidence type="ECO:0000256" key="6">
    <source>
        <dbReference type="SAM" id="MobiDB-lite"/>
    </source>
</evidence>
<dbReference type="Pfam" id="PF04054">
    <property type="entry name" value="Not1"/>
    <property type="match status" value="1"/>
</dbReference>
<dbReference type="Pfam" id="PF25097">
    <property type="entry name" value="ARM_Cnot1"/>
    <property type="match status" value="1"/>
</dbReference>
<proteinExistence type="predicted"/>
<dbReference type="Gene3D" id="1.25.40.800">
    <property type="match status" value="1"/>
</dbReference>
<protein>
    <submittedName>
        <fullName evidence="13">Transcription regulator</fullName>
    </submittedName>
</protein>
<dbReference type="EMBL" id="BJWL01000024">
    <property type="protein sequence ID" value="GFZ15188.1"/>
    <property type="molecule type" value="Genomic_DNA"/>
</dbReference>
<feature type="domain" description="CCR4-NOT transcription complex subunit 1 CAF1-binding" evidence="9">
    <location>
        <begin position="888"/>
        <end position="973"/>
    </location>
</feature>
<dbReference type="Pfam" id="PF16415">
    <property type="entry name" value="CNOT1_CAF1_bind"/>
    <property type="match status" value="1"/>
</dbReference>
<dbReference type="Proteomes" id="UP000585474">
    <property type="component" value="Unassembled WGS sequence"/>
</dbReference>
<feature type="domain" description="CCR4-Not complex component Not1 C-terminal" evidence="7">
    <location>
        <begin position="1769"/>
        <end position="2130"/>
    </location>
</feature>
<feature type="compositionally biased region" description="Low complexity" evidence="6">
    <location>
        <begin position="747"/>
        <end position="763"/>
    </location>
</feature>
<dbReference type="InterPro" id="IPR032191">
    <property type="entry name" value="CNOT1_CAF1_bind"/>
</dbReference>
<evidence type="ECO:0000256" key="1">
    <source>
        <dbReference type="ARBA" id="ARBA00004123"/>
    </source>
</evidence>
<dbReference type="Gene3D" id="1.25.40.180">
    <property type="match status" value="1"/>
</dbReference>
<keyword evidence="3" id="KW-0805">Transcription regulation</keyword>
<dbReference type="PANTHER" id="PTHR13162:SF8">
    <property type="entry name" value="CCR4-NOT TRANSCRIPTION COMPLEX SUBUNIT 1"/>
    <property type="match status" value="1"/>
</dbReference>
<dbReference type="GO" id="GO:0060090">
    <property type="term" value="F:molecular adaptor activity"/>
    <property type="evidence" value="ECO:0007669"/>
    <property type="project" value="TreeGrafter"/>
</dbReference>
<evidence type="ECO:0000259" key="8">
    <source>
        <dbReference type="Pfam" id="PF12842"/>
    </source>
</evidence>
<evidence type="ECO:0000259" key="12">
    <source>
        <dbReference type="Pfam" id="PF25097"/>
    </source>
</evidence>
<comment type="subcellular location">
    <subcellularLocation>
        <location evidence="1">Nucleus</location>
    </subcellularLocation>
</comment>
<feature type="domain" description="CCR4-NOT transcription complex subunit 1 TTP binding" evidence="10">
    <location>
        <begin position="573"/>
        <end position="743"/>
    </location>
</feature>
<gene>
    <name evidence="13" type="ORF">Acr_24g0013780</name>
</gene>
<dbReference type="Pfam" id="PF12842">
    <property type="entry name" value="DUF3819"/>
    <property type="match status" value="1"/>
</dbReference>
<dbReference type="GO" id="GO:0030015">
    <property type="term" value="C:CCR4-NOT core complex"/>
    <property type="evidence" value="ECO:0007669"/>
    <property type="project" value="InterPro"/>
</dbReference>
<reference evidence="13 14" key="1">
    <citation type="submission" date="2019-07" db="EMBL/GenBank/DDBJ databases">
        <title>De Novo Assembly of kiwifruit Actinidia rufa.</title>
        <authorList>
            <person name="Sugita-Konishi S."/>
            <person name="Sato K."/>
            <person name="Mori E."/>
            <person name="Abe Y."/>
            <person name="Kisaki G."/>
            <person name="Hamano K."/>
            <person name="Suezawa K."/>
            <person name="Otani M."/>
            <person name="Fukuda T."/>
            <person name="Manabe T."/>
            <person name="Gomi K."/>
            <person name="Tabuchi M."/>
            <person name="Akimitsu K."/>
            <person name="Kataoka I."/>
        </authorList>
    </citation>
    <scope>NUCLEOTIDE SEQUENCE [LARGE SCALE GENOMIC DNA]</scope>
    <source>
        <strain evidence="14">cv. Fuchu</strain>
    </source>
</reference>
<dbReference type="GO" id="GO:0000932">
    <property type="term" value="C:P-body"/>
    <property type="evidence" value="ECO:0007669"/>
    <property type="project" value="TreeGrafter"/>
</dbReference>
<dbReference type="InterPro" id="IPR040398">
    <property type="entry name" value="Not1"/>
</dbReference>
<dbReference type="Gene3D" id="1.25.40.840">
    <property type="entry name" value="CCR4-NOT transcription complex subunit 1 TTP binding domain"/>
    <property type="match status" value="1"/>
</dbReference>
<dbReference type="InterPro" id="IPR024557">
    <property type="entry name" value="CNOT1_dom_4"/>
</dbReference>
<dbReference type="PANTHER" id="PTHR13162">
    <property type="entry name" value="CCR4-NOT TRANSCRIPTION COMPLEX"/>
    <property type="match status" value="1"/>
</dbReference>
<feature type="domain" description="CCR4-NOT transcription complex subunit 1-like NOT1 connector" evidence="12">
    <location>
        <begin position="1386"/>
        <end position="1562"/>
    </location>
</feature>
<dbReference type="InterPro" id="IPR007196">
    <property type="entry name" value="CCR4-Not_Not1_C"/>
</dbReference>
<name>A0A7J0GWN9_9ERIC</name>
<keyword evidence="5" id="KW-0539">Nucleus</keyword>
<dbReference type="InterPro" id="IPR038535">
    <property type="entry name" value="CNOT1_TTP_bind_sf"/>
</dbReference>